<dbReference type="GO" id="GO:0043571">
    <property type="term" value="P:maintenance of CRISPR repeat elements"/>
    <property type="evidence" value="ECO:0007669"/>
    <property type="project" value="UniProtKB-UniRule"/>
</dbReference>
<sequence length="161" mass="18238">MERRSTIVAGKGWSTYGYYCQWSKQLERCGSYLTASYEAPLPAPLIGRPPASLRDAPSFPRDITVAAMSKRSLYIAAYDISDDARLRKALFVLRNYSTGGQKSVFECFLTMAEKRQLIDEIKDVIDEEADRFLLLRLDPRMKVRVLGIAVPPADPEFFYVG</sequence>
<name>A0A250L0Q6_9GAMM</name>
<comment type="cofactor">
    <cofactor evidence="1 9">
        <name>Mg(2+)</name>
        <dbReference type="ChEBI" id="CHEBI:18420"/>
    </cofactor>
</comment>
<organism evidence="10 11">
    <name type="scientific">Methylocaldum marinum</name>
    <dbReference type="NCBI Taxonomy" id="1432792"/>
    <lineage>
        <taxon>Bacteria</taxon>
        <taxon>Pseudomonadati</taxon>
        <taxon>Pseudomonadota</taxon>
        <taxon>Gammaproteobacteria</taxon>
        <taxon>Methylococcales</taxon>
        <taxon>Methylococcaceae</taxon>
        <taxon>Methylocaldum</taxon>
    </lineage>
</organism>
<evidence type="ECO:0000256" key="7">
    <source>
        <dbReference type="ARBA" id="ARBA00022842"/>
    </source>
</evidence>
<keyword evidence="5 9" id="KW-0255">Endonuclease</keyword>
<keyword evidence="7 9" id="KW-0460">Magnesium</keyword>
<comment type="similarity">
    <text evidence="2 9">Belongs to the CRISPR-associated endoribonuclease Cas2 protein family.</text>
</comment>
<gene>
    <name evidence="9" type="primary">cas2</name>
    <name evidence="10" type="ORF">sS8_5530</name>
</gene>
<evidence type="ECO:0000313" key="10">
    <source>
        <dbReference type="EMBL" id="BBA37447.1"/>
    </source>
</evidence>
<dbReference type="PANTHER" id="PTHR34405">
    <property type="entry name" value="CRISPR-ASSOCIATED ENDORIBONUCLEASE CAS2"/>
    <property type="match status" value="1"/>
</dbReference>
<protein>
    <recommendedName>
        <fullName evidence="9">CRISPR-associated endoribonuclease Cas2</fullName>
        <ecNumber evidence="9">3.1.-.-</ecNumber>
    </recommendedName>
</protein>
<reference evidence="10 11" key="1">
    <citation type="submission" date="2016-12" db="EMBL/GenBank/DDBJ databases">
        <title>Genome sequencing of Methylocaldum marinum.</title>
        <authorList>
            <person name="Takeuchi M."/>
            <person name="Kamagata Y."/>
            <person name="Hiraoka S."/>
            <person name="Oshima K."/>
            <person name="Hattori M."/>
            <person name="Iwasaki W."/>
        </authorList>
    </citation>
    <scope>NUCLEOTIDE SEQUENCE [LARGE SCALE GENOMIC DNA]</scope>
    <source>
        <strain evidence="10 11">S8</strain>
    </source>
</reference>
<dbReference type="GO" id="GO:0004521">
    <property type="term" value="F:RNA endonuclease activity"/>
    <property type="evidence" value="ECO:0007669"/>
    <property type="project" value="InterPro"/>
</dbReference>
<dbReference type="InterPro" id="IPR019199">
    <property type="entry name" value="Virulence_VapD/CRISPR_Cas2"/>
</dbReference>
<proteinExistence type="inferred from homology"/>
<keyword evidence="3 9" id="KW-0540">Nuclease</keyword>
<dbReference type="GO" id="GO:0051607">
    <property type="term" value="P:defense response to virus"/>
    <property type="evidence" value="ECO:0007669"/>
    <property type="project" value="UniProtKB-UniRule"/>
</dbReference>
<evidence type="ECO:0000256" key="2">
    <source>
        <dbReference type="ARBA" id="ARBA00009959"/>
    </source>
</evidence>
<dbReference type="GO" id="GO:0046872">
    <property type="term" value="F:metal ion binding"/>
    <property type="evidence" value="ECO:0007669"/>
    <property type="project" value="UniProtKB-UniRule"/>
</dbReference>
<evidence type="ECO:0000256" key="8">
    <source>
        <dbReference type="ARBA" id="ARBA00023118"/>
    </source>
</evidence>
<evidence type="ECO:0000256" key="4">
    <source>
        <dbReference type="ARBA" id="ARBA00022723"/>
    </source>
</evidence>
<evidence type="ECO:0000256" key="6">
    <source>
        <dbReference type="ARBA" id="ARBA00022801"/>
    </source>
</evidence>
<dbReference type="EMBL" id="AP017928">
    <property type="protein sequence ID" value="BBA37447.1"/>
    <property type="molecule type" value="Genomic_DNA"/>
</dbReference>
<dbReference type="Pfam" id="PF09827">
    <property type="entry name" value="CRISPR_Cas2"/>
    <property type="match status" value="1"/>
</dbReference>
<evidence type="ECO:0000256" key="1">
    <source>
        <dbReference type="ARBA" id="ARBA00001946"/>
    </source>
</evidence>
<feature type="binding site" evidence="9">
    <location>
        <position position="79"/>
    </location>
    <ligand>
        <name>Mg(2+)</name>
        <dbReference type="ChEBI" id="CHEBI:18420"/>
        <note>catalytic</note>
    </ligand>
</feature>
<comment type="subunit">
    <text evidence="9">Homodimer, forms a heterotetramer with a Cas1 homodimer.</text>
</comment>
<dbReference type="Gene3D" id="3.30.70.240">
    <property type="match status" value="1"/>
</dbReference>
<dbReference type="AlphaFoldDB" id="A0A250L0Q6"/>
<dbReference type="EC" id="3.1.-.-" evidence="9"/>
<dbReference type="HAMAP" id="MF_01471">
    <property type="entry name" value="Cas2"/>
    <property type="match status" value="1"/>
</dbReference>
<comment type="function">
    <text evidence="9">CRISPR (clustered regularly interspaced short palindromic repeat), is an adaptive immune system that provides protection against mobile genetic elements (viruses, transposable elements and conjugative plasmids). CRISPR clusters contain sequences complementary to antecedent mobile elements and target invading nucleic acids. CRISPR clusters are transcribed and processed into CRISPR RNA (crRNA). Functions as a ssRNA-specific endoribonuclease. Involved in the integration of spacer DNA into the CRISPR cassette.</text>
</comment>
<accession>A0A250L0Q6</accession>
<dbReference type="GO" id="GO:0016787">
    <property type="term" value="F:hydrolase activity"/>
    <property type="evidence" value="ECO:0007669"/>
    <property type="project" value="UniProtKB-KW"/>
</dbReference>
<evidence type="ECO:0000256" key="5">
    <source>
        <dbReference type="ARBA" id="ARBA00022759"/>
    </source>
</evidence>
<keyword evidence="4 9" id="KW-0479">Metal-binding</keyword>
<dbReference type="CDD" id="cd09725">
    <property type="entry name" value="Cas2_I_II_III"/>
    <property type="match status" value="1"/>
</dbReference>
<evidence type="ECO:0000313" key="11">
    <source>
        <dbReference type="Proteomes" id="UP000266313"/>
    </source>
</evidence>
<keyword evidence="11" id="KW-1185">Reference proteome</keyword>
<dbReference type="PANTHER" id="PTHR34405:SF3">
    <property type="entry name" value="CRISPR-ASSOCIATED ENDORIBONUCLEASE CAS2 3"/>
    <property type="match status" value="1"/>
</dbReference>
<dbReference type="Proteomes" id="UP000266313">
    <property type="component" value="Chromosome"/>
</dbReference>
<dbReference type="SUPFAM" id="SSF143430">
    <property type="entry name" value="TTP0101/SSO1404-like"/>
    <property type="match status" value="1"/>
</dbReference>
<dbReference type="KEGG" id="mmai:sS8_5530"/>
<dbReference type="NCBIfam" id="TIGR01573">
    <property type="entry name" value="cas2"/>
    <property type="match status" value="1"/>
</dbReference>
<evidence type="ECO:0000256" key="9">
    <source>
        <dbReference type="HAMAP-Rule" id="MF_01471"/>
    </source>
</evidence>
<keyword evidence="6 9" id="KW-0378">Hydrolase</keyword>
<dbReference type="InterPro" id="IPR021127">
    <property type="entry name" value="CRISPR_associated_Cas2"/>
</dbReference>
<keyword evidence="8 9" id="KW-0051">Antiviral defense</keyword>
<evidence type="ECO:0000256" key="3">
    <source>
        <dbReference type="ARBA" id="ARBA00022722"/>
    </source>
</evidence>